<evidence type="ECO:0000256" key="1">
    <source>
        <dbReference type="SAM" id="SignalP"/>
    </source>
</evidence>
<dbReference type="SUPFAM" id="SSF81901">
    <property type="entry name" value="HCP-like"/>
    <property type="match status" value="1"/>
</dbReference>
<dbReference type="KEGG" id="pkc:PKB_2179"/>
<dbReference type="EMBL" id="HG322950">
    <property type="protein sequence ID" value="CDF83526.1"/>
    <property type="molecule type" value="Genomic_DNA"/>
</dbReference>
<evidence type="ECO:0000313" key="3">
    <source>
        <dbReference type="EMBL" id="CDF83526.1"/>
    </source>
</evidence>
<dbReference type="InterPro" id="IPR045653">
    <property type="entry name" value="DUF6396"/>
</dbReference>
<evidence type="ECO:0000313" key="4">
    <source>
        <dbReference type="Proteomes" id="UP000025241"/>
    </source>
</evidence>
<feature type="domain" description="DUF6396" evidence="2">
    <location>
        <begin position="234"/>
        <end position="341"/>
    </location>
</feature>
<keyword evidence="1" id="KW-0732">Signal</keyword>
<dbReference type="InterPro" id="IPR011990">
    <property type="entry name" value="TPR-like_helical_dom_sf"/>
</dbReference>
<dbReference type="STRING" id="1301098.PKB_2179"/>
<dbReference type="HOGENOM" id="CLU_033886_1_2_6"/>
<organism evidence="3 4">
    <name type="scientific">Pseudomonas knackmussii (strain DSM 6978 / CCUG 54928 / LMG 23759 / B13)</name>
    <dbReference type="NCBI Taxonomy" id="1301098"/>
    <lineage>
        <taxon>Bacteria</taxon>
        <taxon>Pseudomonadati</taxon>
        <taxon>Pseudomonadota</taxon>
        <taxon>Gammaproteobacteria</taxon>
        <taxon>Pseudomonadales</taxon>
        <taxon>Pseudomonadaceae</taxon>
        <taxon>Pseudomonas</taxon>
    </lineage>
</organism>
<dbReference type="RefSeq" id="WP_043251577.1">
    <property type="nucleotide sequence ID" value="NZ_HG322950.1"/>
</dbReference>
<sequence length="429" mass="48448">MRRLLLLSSLLLAACSASNSVTYPKKDFHVDRLSQTKANLTFTCKYETIPAPSADSDVLFQYARWLEKNNLLKQEPSVYAEIERLYRIASENDHYKANINLQNGAMRGHYTLKGAEHLRMSQRLIDAKVARGYFFIGYFLQQGSAGLQKDPEMALRYFRKAADEGNAEAQYYVGDKLEPSNMAPEIALQLYWCAAEQGHGEAALNLGVYLKGNKHFQTALEAFQLGVAAGDETSASFLEYGFRGPKATDELNYIGQPEDHERTERYEKIGNMLSGYSYAQPKVPEINEIVPLPPAKLPPWDGKLKWVEERKANIQPPKPSESLIQELAKAKLLDPKTGRPMPGSPAFVRARSPEPICNSGEACPRSGYWQIIGVDNYWSTVEGSTIRRFQQGERMPTLVIERRYTRLWPLPDKVTKGPESVRWVLYGDA</sequence>
<name>A0A024HF66_PSEKB</name>
<gene>
    <name evidence="3" type="ORF">PKB_2179</name>
</gene>
<dbReference type="PANTHER" id="PTHR11102:SF160">
    <property type="entry name" value="ERAD-ASSOCIATED E3 UBIQUITIN-PROTEIN LIGASE COMPONENT HRD3"/>
    <property type="match status" value="1"/>
</dbReference>
<dbReference type="Pfam" id="PF19933">
    <property type="entry name" value="DUF6396"/>
    <property type="match status" value="1"/>
</dbReference>
<protein>
    <submittedName>
        <fullName evidence="3">Sel1 repeat protein</fullName>
    </submittedName>
</protein>
<feature type="signal peptide" evidence="1">
    <location>
        <begin position="1"/>
        <end position="19"/>
    </location>
</feature>
<dbReference type="InterPro" id="IPR050767">
    <property type="entry name" value="Sel1_AlgK"/>
</dbReference>
<dbReference type="PROSITE" id="PS51257">
    <property type="entry name" value="PROKAR_LIPOPROTEIN"/>
    <property type="match status" value="1"/>
</dbReference>
<reference evidence="3 4" key="2">
    <citation type="submission" date="2014-05" db="EMBL/GenBank/DDBJ databases">
        <title>Genome sequence of the 3-chlorobenzoate degrading bacterium Pseudomonas knackmussii B13 shows multiple evidence for horizontal gene transfer.</title>
        <authorList>
            <person name="Miyazaki R."/>
            <person name="Bertelli C."/>
            <person name="Falquet L."/>
            <person name="Robinson-Rechavi M."/>
            <person name="Gharib W."/>
            <person name="Roy S."/>
            <person name="Van der Meer J.R."/>
        </authorList>
    </citation>
    <scope>NUCLEOTIDE SEQUENCE [LARGE SCALE GENOMIC DNA]</scope>
    <source>
        <strain evidence="3 4">B13</strain>
    </source>
</reference>
<feature type="chain" id="PRO_5001529955" evidence="1">
    <location>
        <begin position="20"/>
        <end position="429"/>
    </location>
</feature>
<accession>A0A024HF66</accession>
<dbReference type="Proteomes" id="UP000025241">
    <property type="component" value="Chromosome I"/>
</dbReference>
<reference evidence="3 4" key="1">
    <citation type="submission" date="2013-03" db="EMBL/GenBank/DDBJ databases">
        <authorList>
            <person name="Linke B."/>
        </authorList>
    </citation>
    <scope>NUCLEOTIDE SEQUENCE [LARGE SCALE GENOMIC DNA]</scope>
    <source>
        <strain evidence="3 4">B13</strain>
    </source>
</reference>
<dbReference type="OrthoDB" id="6555376at2"/>
<proteinExistence type="predicted"/>
<evidence type="ECO:0000259" key="2">
    <source>
        <dbReference type="Pfam" id="PF19933"/>
    </source>
</evidence>
<dbReference type="InterPro" id="IPR006597">
    <property type="entry name" value="Sel1-like"/>
</dbReference>
<dbReference type="eggNOG" id="COG0790">
    <property type="taxonomic scope" value="Bacteria"/>
</dbReference>
<dbReference type="Pfam" id="PF08238">
    <property type="entry name" value="Sel1"/>
    <property type="match status" value="2"/>
</dbReference>
<dbReference type="AlphaFoldDB" id="A0A024HF66"/>
<dbReference type="Gene3D" id="1.25.40.10">
    <property type="entry name" value="Tetratricopeptide repeat domain"/>
    <property type="match status" value="1"/>
</dbReference>
<dbReference type="SMART" id="SM00671">
    <property type="entry name" value="SEL1"/>
    <property type="match status" value="3"/>
</dbReference>
<dbReference type="PANTHER" id="PTHR11102">
    <property type="entry name" value="SEL-1-LIKE PROTEIN"/>
    <property type="match status" value="1"/>
</dbReference>
<dbReference type="PATRIC" id="fig|1301098.3.peg.2172"/>
<keyword evidence="4" id="KW-1185">Reference proteome</keyword>